<feature type="compositionally biased region" description="Basic and acidic residues" evidence="1">
    <location>
        <begin position="18"/>
        <end position="29"/>
    </location>
</feature>
<accession>A0A388T2W4</accession>
<protein>
    <submittedName>
        <fullName evidence="2">Uncharacterized protein</fullName>
    </submittedName>
</protein>
<sequence>MTKWGSGPEARQPGGATEFREGEEREARGKRWGIPAARPVILAPRSCGVNVIAGILRPFDGRRWLIGDARRPCPSERAGAFCAFTWRCSPERTPGRPGEPIAE</sequence>
<feature type="region of interest" description="Disordered" evidence="1">
    <location>
        <begin position="1"/>
        <end position="31"/>
    </location>
</feature>
<dbReference type="EMBL" id="BGZL01000011">
    <property type="protein sequence ID" value="GBQ02512.1"/>
    <property type="molecule type" value="Genomic_DNA"/>
</dbReference>
<evidence type="ECO:0000313" key="3">
    <source>
        <dbReference type="Proteomes" id="UP000265354"/>
    </source>
</evidence>
<evidence type="ECO:0000256" key="1">
    <source>
        <dbReference type="SAM" id="MobiDB-lite"/>
    </source>
</evidence>
<dbReference type="AlphaFoldDB" id="A0A388T2W4"/>
<dbReference type="Proteomes" id="UP000265354">
    <property type="component" value="Unassembled WGS sequence"/>
</dbReference>
<organism evidence="2 3">
    <name type="scientific">Streptomyces spongiicola</name>
    <dbReference type="NCBI Taxonomy" id="1690221"/>
    <lineage>
        <taxon>Bacteria</taxon>
        <taxon>Bacillati</taxon>
        <taxon>Actinomycetota</taxon>
        <taxon>Actinomycetes</taxon>
        <taxon>Kitasatosporales</taxon>
        <taxon>Streptomycetaceae</taxon>
        <taxon>Streptomyces</taxon>
    </lineage>
</organism>
<reference evidence="2 3" key="1">
    <citation type="submission" date="2018-07" db="EMBL/GenBank/DDBJ databases">
        <title>Whole Genome Shotgun Sequence of Streptomyces spongiicola strain 531S.</title>
        <authorList>
            <person name="Dohra H."/>
            <person name="Kodani S."/>
        </authorList>
    </citation>
    <scope>NUCLEOTIDE SEQUENCE [LARGE SCALE GENOMIC DNA]</scope>
    <source>
        <strain evidence="2 3">531S</strain>
    </source>
</reference>
<proteinExistence type="predicted"/>
<comment type="caution">
    <text evidence="2">The sequence shown here is derived from an EMBL/GenBank/DDBJ whole genome shotgun (WGS) entry which is preliminary data.</text>
</comment>
<evidence type="ECO:0000313" key="2">
    <source>
        <dbReference type="EMBL" id="GBQ02512.1"/>
    </source>
</evidence>
<name>A0A388T2W4_9ACTN</name>
<gene>
    <name evidence="2" type="ORF">SSP531S_39710</name>
</gene>